<evidence type="ECO:0000256" key="7">
    <source>
        <dbReference type="HAMAP-Rule" id="MF_01116"/>
    </source>
</evidence>
<sequence length="172" mass="19427">MKIRVFHADECDKKKCTTYKMEKLGKCEIFYNLNQISKGAIVLNPFAEKSVSPEDKEIVEKRGIIGLDCSWNKISSSATLFNLTKYHRSLPFLIATSPTNYGKPCKLSTAEAIAATLYITGFKNEAEAIMNGFKWGHTFKELNFELLEGYSNAKKSGEVVAIQNEYLSKYDE</sequence>
<feature type="domain" description="16S/18S rRNA aminocarboxypropyltransferase Tsr3 C-terminal" evidence="8">
    <location>
        <begin position="41"/>
        <end position="167"/>
    </location>
</feature>
<comment type="similarity">
    <text evidence="7">Belongs to the TDD superfamily. TSR3 family.</text>
</comment>
<name>A0A166DWB5_9EURY</name>
<dbReference type="AlphaFoldDB" id="A0A166DWB5"/>
<evidence type="ECO:0000256" key="5">
    <source>
        <dbReference type="ARBA" id="ARBA00022679"/>
    </source>
</evidence>
<dbReference type="PATRIC" id="fig|47311.3.peg.1270"/>
<comment type="catalytic activity">
    <reaction evidence="7">
        <text>an N(1)-methylpseudouridine in rRNA + S-adenosyl-L-methionine = N(1)-methyl-N(3)-[(3S)-3-amino-3-carboxypropyl]pseudouridine in rRNA + S-methyl-5'-thioadenosine + H(+)</text>
        <dbReference type="Rhea" id="RHEA:63296"/>
        <dbReference type="Rhea" id="RHEA-COMP:11634"/>
        <dbReference type="Rhea" id="RHEA-COMP:16310"/>
        <dbReference type="ChEBI" id="CHEBI:15378"/>
        <dbReference type="ChEBI" id="CHEBI:17509"/>
        <dbReference type="ChEBI" id="CHEBI:59789"/>
        <dbReference type="ChEBI" id="CHEBI:74890"/>
        <dbReference type="ChEBI" id="CHEBI:146234"/>
        <dbReference type="EC" id="2.5.1.157"/>
    </reaction>
</comment>
<dbReference type="GO" id="GO:1904047">
    <property type="term" value="F:S-adenosyl-L-methionine binding"/>
    <property type="evidence" value="ECO:0007669"/>
    <property type="project" value="UniProtKB-UniRule"/>
</dbReference>
<dbReference type="Proteomes" id="UP000077275">
    <property type="component" value="Unassembled WGS sequence"/>
</dbReference>
<evidence type="ECO:0000256" key="3">
    <source>
        <dbReference type="ARBA" id="ARBA00022517"/>
    </source>
</evidence>
<comment type="subcellular location">
    <subcellularLocation>
        <location evidence="7">Cytoplasm</location>
    </subcellularLocation>
</comment>
<feature type="binding site" evidence="7">
    <location>
        <position position="109"/>
    </location>
    <ligand>
        <name>S-adenosyl-L-methionine</name>
        <dbReference type="ChEBI" id="CHEBI:59789"/>
    </ligand>
</feature>
<dbReference type="InterPro" id="IPR007177">
    <property type="entry name" value="Tsr3_C"/>
</dbReference>
<dbReference type="GO" id="GO:0106388">
    <property type="term" value="F:rRNA small subunit aminocarboxypropyltransferase activity"/>
    <property type="evidence" value="ECO:0007669"/>
    <property type="project" value="UniProtKB-EC"/>
</dbReference>
<dbReference type="EMBL" id="LWMW01000102">
    <property type="protein sequence ID" value="KZX16021.1"/>
    <property type="molecule type" value="Genomic_DNA"/>
</dbReference>
<comment type="caution">
    <text evidence="7">Lacks conserved residue(s) required for the propagation of feature annotation.</text>
</comment>
<keyword evidence="6 7" id="KW-0949">S-adenosyl-L-methionine</keyword>
<dbReference type="HAMAP" id="MF_01116">
    <property type="entry name" value="TSR3"/>
    <property type="match status" value="1"/>
</dbReference>
<evidence type="ECO:0000256" key="1">
    <source>
        <dbReference type="ARBA" id="ARBA00014114"/>
    </source>
</evidence>
<dbReference type="PANTHER" id="PTHR20426:SF0">
    <property type="entry name" value="18S RRNA AMINOCARBOXYPROPYLTRANSFERASE"/>
    <property type="match status" value="1"/>
</dbReference>
<dbReference type="OrthoDB" id="7441at2157"/>
<dbReference type="PANTHER" id="PTHR20426">
    <property type="entry name" value="RIBOSOME BIOGENESIS PROTEIN TSR3 HOMOLOG"/>
    <property type="match status" value="1"/>
</dbReference>
<keyword evidence="10" id="KW-1185">Reference proteome</keyword>
<keyword evidence="2 7" id="KW-0963">Cytoplasm</keyword>
<evidence type="ECO:0000256" key="4">
    <source>
        <dbReference type="ARBA" id="ARBA00022552"/>
    </source>
</evidence>
<evidence type="ECO:0000256" key="6">
    <source>
        <dbReference type="ARBA" id="ARBA00022691"/>
    </source>
</evidence>
<gene>
    <name evidence="9" type="ORF">MBCUT_11570</name>
</gene>
<reference evidence="9 10" key="1">
    <citation type="submission" date="2016-04" db="EMBL/GenBank/DDBJ databases">
        <title>Genome sequence of Methanobrevibacter cuticularis DSM 11139.</title>
        <authorList>
            <person name="Poehlein A."/>
            <person name="Seedorf H."/>
            <person name="Daniel R."/>
        </authorList>
    </citation>
    <scope>NUCLEOTIDE SEQUENCE [LARGE SCALE GENOMIC DNA]</scope>
    <source>
        <strain evidence="9 10">DSM 11139</strain>
    </source>
</reference>
<dbReference type="RefSeq" id="WP_067259745.1">
    <property type="nucleotide sequence ID" value="NZ_LWMW01000102.1"/>
</dbReference>
<dbReference type="GO" id="GO:0005737">
    <property type="term" value="C:cytoplasm"/>
    <property type="evidence" value="ECO:0007669"/>
    <property type="project" value="UniProtKB-SubCell"/>
</dbReference>
<evidence type="ECO:0000259" key="8">
    <source>
        <dbReference type="Pfam" id="PF04034"/>
    </source>
</evidence>
<dbReference type="NCBIfam" id="NF002621">
    <property type="entry name" value="PRK02287.1"/>
    <property type="match status" value="1"/>
</dbReference>
<evidence type="ECO:0000313" key="9">
    <source>
        <dbReference type="EMBL" id="KZX16021.1"/>
    </source>
</evidence>
<organism evidence="9 10">
    <name type="scientific">Methanobrevibacter cuticularis</name>
    <dbReference type="NCBI Taxonomy" id="47311"/>
    <lineage>
        <taxon>Archaea</taxon>
        <taxon>Methanobacteriati</taxon>
        <taxon>Methanobacteriota</taxon>
        <taxon>Methanomada group</taxon>
        <taxon>Methanobacteria</taxon>
        <taxon>Methanobacteriales</taxon>
        <taxon>Methanobacteriaceae</taxon>
        <taxon>Methanobrevibacter</taxon>
    </lineage>
</organism>
<dbReference type="InterPro" id="IPR022968">
    <property type="entry name" value="Tsr3-like"/>
</dbReference>
<comment type="function">
    <text evidence="7">Aminocarboxypropyltransferase that catalyzes the aminocarboxypropyl transfer on pseudouridine corresponding to position 914 in M.jannaschii 16S rRNA. It constitutes the last step in biosynthesis of the hypermodified N1-methyl-N3-(3-amino-3-carboxypropyl) pseudouridine (m1acp3-Psi).</text>
</comment>
<protein>
    <recommendedName>
        <fullName evidence="1 7">16S rRNA aminocarboxypropyltransferase</fullName>
        <ecNumber evidence="7">2.5.1.157</ecNumber>
    </recommendedName>
</protein>
<dbReference type="EC" id="2.5.1.157" evidence="7"/>
<feature type="binding site" evidence="7">
    <location>
        <position position="90"/>
    </location>
    <ligand>
        <name>S-adenosyl-L-methionine</name>
        <dbReference type="ChEBI" id="CHEBI:59789"/>
    </ligand>
</feature>
<accession>A0A166DWB5</accession>
<feature type="binding site" evidence="7">
    <location>
        <position position="67"/>
    </location>
    <ligand>
        <name>S-adenosyl-L-methionine</name>
        <dbReference type="ChEBI" id="CHEBI:59789"/>
    </ligand>
</feature>
<comment type="caution">
    <text evidence="9">The sequence shown here is derived from an EMBL/GenBank/DDBJ whole genome shotgun (WGS) entry which is preliminary data.</text>
</comment>
<evidence type="ECO:0000256" key="2">
    <source>
        <dbReference type="ARBA" id="ARBA00022490"/>
    </source>
</evidence>
<dbReference type="Pfam" id="PF04034">
    <property type="entry name" value="Ribo_biogen_C"/>
    <property type="match status" value="1"/>
</dbReference>
<evidence type="ECO:0000313" key="10">
    <source>
        <dbReference type="Proteomes" id="UP000077275"/>
    </source>
</evidence>
<keyword evidence="3 7" id="KW-0690">Ribosome biogenesis</keyword>
<proteinExistence type="inferred from homology"/>
<keyword evidence="5 7" id="KW-0808">Transferase</keyword>
<keyword evidence="4 7" id="KW-0698">rRNA processing</keyword>
<dbReference type="STRING" id="47311.MBCUT_11570"/>
<dbReference type="GO" id="GO:0000455">
    <property type="term" value="P:enzyme-directed rRNA pseudouridine synthesis"/>
    <property type="evidence" value="ECO:0007669"/>
    <property type="project" value="UniProtKB-UniRule"/>
</dbReference>
<feature type="binding site" evidence="7">
    <location>
        <position position="17"/>
    </location>
    <ligand>
        <name>S-adenosyl-L-methionine</name>
        <dbReference type="ChEBI" id="CHEBI:59789"/>
    </ligand>
</feature>